<accession>A0A0F9KLS0</accession>
<keyword evidence="1" id="KW-0472">Membrane</keyword>
<organism evidence="2">
    <name type="scientific">marine sediment metagenome</name>
    <dbReference type="NCBI Taxonomy" id="412755"/>
    <lineage>
        <taxon>unclassified sequences</taxon>
        <taxon>metagenomes</taxon>
        <taxon>ecological metagenomes</taxon>
    </lineage>
</organism>
<dbReference type="AlphaFoldDB" id="A0A0F9KLS0"/>
<gene>
    <name evidence="2" type="ORF">LCGC14_1312700</name>
</gene>
<protein>
    <submittedName>
        <fullName evidence="2">Uncharacterized protein</fullName>
    </submittedName>
</protein>
<reference evidence="2" key="1">
    <citation type="journal article" date="2015" name="Nature">
        <title>Complex archaea that bridge the gap between prokaryotes and eukaryotes.</title>
        <authorList>
            <person name="Spang A."/>
            <person name="Saw J.H."/>
            <person name="Jorgensen S.L."/>
            <person name="Zaremba-Niedzwiedzka K."/>
            <person name="Martijn J."/>
            <person name="Lind A.E."/>
            <person name="van Eijk R."/>
            <person name="Schleper C."/>
            <person name="Guy L."/>
            <person name="Ettema T.J."/>
        </authorList>
    </citation>
    <scope>NUCLEOTIDE SEQUENCE</scope>
</reference>
<comment type="caution">
    <text evidence="2">The sequence shown here is derived from an EMBL/GenBank/DDBJ whole genome shotgun (WGS) entry which is preliminary data.</text>
</comment>
<dbReference type="EMBL" id="LAZR01007762">
    <property type="protein sequence ID" value="KKM83114.1"/>
    <property type="molecule type" value="Genomic_DNA"/>
</dbReference>
<proteinExistence type="predicted"/>
<keyword evidence="1" id="KW-0812">Transmembrane</keyword>
<feature type="transmembrane region" description="Helical" evidence="1">
    <location>
        <begin position="6"/>
        <end position="27"/>
    </location>
</feature>
<evidence type="ECO:0000313" key="2">
    <source>
        <dbReference type="EMBL" id="KKM83114.1"/>
    </source>
</evidence>
<evidence type="ECO:0000256" key="1">
    <source>
        <dbReference type="SAM" id="Phobius"/>
    </source>
</evidence>
<sequence>MKNIWSYVSAILMGAILGIVIGVKWLAGQDISIEVKKIKNKRTSGTTTTNVPIEVEVPKRKRKRDNK</sequence>
<keyword evidence="1" id="KW-1133">Transmembrane helix</keyword>
<name>A0A0F9KLS0_9ZZZZ</name>